<dbReference type="Gene3D" id="1.10.357.10">
    <property type="entry name" value="Tetracycline Repressor, domain 2"/>
    <property type="match status" value="1"/>
</dbReference>
<dbReference type="PANTHER" id="PTHR30055">
    <property type="entry name" value="HTH-TYPE TRANSCRIPTIONAL REGULATOR RUTR"/>
    <property type="match status" value="1"/>
</dbReference>
<dbReference type="InterPro" id="IPR001647">
    <property type="entry name" value="HTH_TetR"/>
</dbReference>
<keyword evidence="7" id="KW-1185">Reference proteome</keyword>
<evidence type="ECO:0000313" key="6">
    <source>
        <dbReference type="EMBL" id="QIK73655.1"/>
    </source>
</evidence>
<dbReference type="RefSeq" id="WP_166234722.1">
    <property type="nucleotide sequence ID" value="NZ_CP049865.1"/>
</dbReference>
<dbReference type="Pfam" id="PF00440">
    <property type="entry name" value="TetR_N"/>
    <property type="match status" value="1"/>
</dbReference>
<dbReference type="Proteomes" id="UP000501058">
    <property type="component" value="Chromosome"/>
</dbReference>
<dbReference type="SUPFAM" id="SSF48498">
    <property type="entry name" value="Tetracyclin repressor-like, C-terminal domain"/>
    <property type="match status" value="1"/>
</dbReference>
<dbReference type="InterPro" id="IPR050109">
    <property type="entry name" value="HTH-type_TetR-like_transc_reg"/>
</dbReference>
<keyword evidence="3" id="KW-0804">Transcription</keyword>
<dbReference type="InterPro" id="IPR009057">
    <property type="entry name" value="Homeodomain-like_sf"/>
</dbReference>
<dbReference type="GO" id="GO:0003700">
    <property type="term" value="F:DNA-binding transcription factor activity"/>
    <property type="evidence" value="ECO:0007669"/>
    <property type="project" value="TreeGrafter"/>
</dbReference>
<feature type="DNA-binding region" description="H-T-H motif" evidence="4">
    <location>
        <begin position="31"/>
        <end position="50"/>
    </location>
</feature>
<accession>A0A6G7YA27</accession>
<proteinExistence type="predicted"/>
<evidence type="ECO:0000256" key="3">
    <source>
        <dbReference type="ARBA" id="ARBA00023163"/>
    </source>
</evidence>
<dbReference type="InterPro" id="IPR025996">
    <property type="entry name" value="MT1864/Rv1816-like_C"/>
</dbReference>
<reference evidence="6 7" key="1">
    <citation type="submission" date="2020-03" db="EMBL/GenBank/DDBJ databases">
        <title>Propioniciclava sp. nov., isolated from Hydrophilus acuminatus.</title>
        <authorList>
            <person name="Hyun D.-W."/>
            <person name="Bae J.-W."/>
        </authorList>
    </citation>
    <scope>NUCLEOTIDE SEQUENCE [LARGE SCALE GENOMIC DNA]</scope>
    <source>
        <strain evidence="6 7">HDW11</strain>
    </source>
</reference>
<keyword evidence="2 4" id="KW-0238">DNA-binding</keyword>
<evidence type="ECO:0000313" key="7">
    <source>
        <dbReference type="Proteomes" id="UP000501058"/>
    </source>
</evidence>
<evidence type="ECO:0000256" key="4">
    <source>
        <dbReference type="PROSITE-ProRule" id="PRU00335"/>
    </source>
</evidence>
<dbReference type="EMBL" id="CP049865">
    <property type="protein sequence ID" value="QIK73655.1"/>
    <property type="molecule type" value="Genomic_DNA"/>
</dbReference>
<dbReference type="GO" id="GO:0000976">
    <property type="term" value="F:transcription cis-regulatory region binding"/>
    <property type="evidence" value="ECO:0007669"/>
    <property type="project" value="TreeGrafter"/>
</dbReference>
<dbReference type="KEGG" id="prv:G7070_17030"/>
<dbReference type="AlphaFoldDB" id="A0A6G7YA27"/>
<gene>
    <name evidence="6" type="ORF">G7070_17030</name>
</gene>
<evidence type="ECO:0000256" key="1">
    <source>
        <dbReference type="ARBA" id="ARBA00023015"/>
    </source>
</evidence>
<dbReference type="SUPFAM" id="SSF46689">
    <property type="entry name" value="Homeodomain-like"/>
    <property type="match status" value="1"/>
</dbReference>
<evidence type="ECO:0000259" key="5">
    <source>
        <dbReference type="PROSITE" id="PS50977"/>
    </source>
</evidence>
<dbReference type="PANTHER" id="PTHR30055:SF220">
    <property type="entry name" value="TETR-FAMILY REGULATORY PROTEIN"/>
    <property type="match status" value="1"/>
</dbReference>
<keyword evidence="1" id="KW-0805">Transcription regulation</keyword>
<sequence>MSSSYHRPELRADLLAATRALVEAEGTHAVTIARVARACDVSVAAPYRHFANKAALLGAVAADGYAALGSEMAAAAGRAGSPADRLVAAGVAYVGFAIAHPDLFALMFDRDLRDPHPAAHAVLEGLAALIDSQDLAVPPEVALRDAWALAHGLATLRIGGMATFTRDDSPARLERDLRGLLSGILR</sequence>
<dbReference type="Pfam" id="PF13305">
    <property type="entry name" value="TetR_C_33"/>
    <property type="match status" value="1"/>
</dbReference>
<name>A0A6G7YA27_9ACTN</name>
<feature type="domain" description="HTH tetR-type" evidence="5">
    <location>
        <begin position="8"/>
        <end position="68"/>
    </location>
</feature>
<organism evidence="6 7">
    <name type="scientific">Propioniciclava coleopterorum</name>
    <dbReference type="NCBI Taxonomy" id="2714937"/>
    <lineage>
        <taxon>Bacteria</taxon>
        <taxon>Bacillati</taxon>
        <taxon>Actinomycetota</taxon>
        <taxon>Actinomycetes</taxon>
        <taxon>Propionibacteriales</taxon>
        <taxon>Propionibacteriaceae</taxon>
        <taxon>Propioniciclava</taxon>
    </lineage>
</organism>
<dbReference type="InterPro" id="IPR036271">
    <property type="entry name" value="Tet_transcr_reg_TetR-rel_C_sf"/>
</dbReference>
<protein>
    <submittedName>
        <fullName evidence="6">TetR/AcrR family transcriptional regulator</fullName>
    </submittedName>
</protein>
<evidence type="ECO:0000256" key="2">
    <source>
        <dbReference type="ARBA" id="ARBA00023125"/>
    </source>
</evidence>
<dbReference type="PROSITE" id="PS50977">
    <property type="entry name" value="HTH_TETR_2"/>
    <property type="match status" value="1"/>
</dbReference>